<sequence>LISMINMYTLAAPTPQYWIDYNKRQYSLVEKRQCILTNVNMVL</sequence>
<comment type="caution">
    <text evidence="1">The sequence shown here is derived from an EMBL/GenBank/DDBJ whole genome shotgun (WGS) entry which is preliminary data.</text>
</comment>
<organism evidence="1 2">
    <name type="scientific">Racocetra persica</name>
    <dbReference type="NCBI Taxonomy" id="160502"/>
    <lineage>
        <taxon>Eukaryota</taxon>
        <taxon>Fungi</taxon>
        <taxon>Fungi incertae sedis</taxon>
        <taxon>Mucoromycota</taxon>
        <taxon>Glomeromycotina</taxon>
        <taxon>Glomeromycetes</taxon>
        <taxon>Diversisporales</taxon>
        <taxon>Gigasporaceae</taxon>
        <taxon>Racocetra</taxon>
    </lineage>
</organism>
<reference evidence="1" key="1">
    <citation type="submission" date="2021-06" db="EMBL/GenBank/DDBJ databases">
        <authorList>
            <person name="Kallberg Y."/>
            <person name="Tangrot J."/>
            <person name="Rosling A."/>
        </authorList>
    </citation>
    <scope>NUCLEOTIDE SEQUENCE</scope>
    <source>
        <strain evidence="1">MA461A</strain>
    </source>
</reference>
<accession>A0ACA9QTT1</accession>
<name>A0ACA9QTT1_9GLOM</name>
<dbReference type="EMBL" id="CAJVQC010036984">
    <property type="protein sequence ID" value="CAG8762623.1"/>
    <property type="molecule type" value="Genomic_DNA"/>
</dbReference>
<protein>
    <submittedName>
        <fullName evidence="1">19904_t:CDS:1</fullName>
    </submittedName>
</protein>
<proteinExistence type="predicted"/>
<feature type="non-terminal residue" evidence="1">
    <location>
        <position position="1"/>
    </location>
</feature>
<dbReference type="Proteomes" id="UP000789920">
    <property type="component" value="Unassembled WGS sequence"/>
</dbReference>
<keyword evidence="2" id="KW-1185">Reference proteome</keyword>
<gene>
    <name evidence="1" type="ORF">RPERSI_LOCUS15410</name>
</gene>
<evidence type="ECO:0000313" key="1">
    <source>
        <dbReference type="EMBL" id="CAG8762623.1"/>
    </source>
</evidence>
<evidence type="ECO:0000313" key="2">
    <source>
        <dbReference type="Proteomes" id="UP000789920"/>
    </source>
</evidence>